<organism evidence="2">
    <name type="scientific">Fagus sylvatica</name>
    <name type="common">Beechnut</name>
    <dbReference type="NCBI Taxonomy" id="28930"/>
    <lineage>
        <taxon>Eukaryota</taxon>
        <taxon>Viridiplantae</taxon>
        <taxon>Streptophyta</taxon>
        <taxon>Embryophyta</taxon>
        <taxon>Tracheophyta</taxon>
        <taxon>Spermatophyta</taxon>
        <taxon>Magnoliopsida</taxon>
        <taxon>eudicotyledons</taxon>
        <taxon>Gunneridae</taxon>
        <taxon>Pentapetalae</taxon>
        <taxon>rosids</taxon>
        <taxon>fabids</taxon>
        <taxon>Fagales</taxon>
        <taxon>Fagaceae</taxon>
        <taxon>Fagus</taxon>
    </lineage>
</organism>
<dbReference type="AlphaFoldDB" id="A0A2N9FI29"/>
<accession>A0A2N9FI29</accession>
<feature type="region of interest" description="Disordered" evidence="1">
    <location>
        <begin position="46"/>
        <end position="74"/>
    </location>
</feature>
<name>A0A2N9FI29_FAGSY</name>
<evidence type="ECO:0000256" key="1">
    <source>
        <dbReference type="SAM" id="MobiDB-lite"/>
    </source>
</evidence>
<reference evidence="2" key="1">
    <citation type="submission" date="2018-02" db="EMBL/GenBank/DDBJ databases">
        <authorList>
            <person name="Cohen D.B."/>
            <person name="Kent A.D."/>
        </authorList>
    </citation>
    <scope>NUCLEOTIDE SEQUENCE</scope>
</reference>
<dbReference type="EMBL" id="OIVN01000868">
    <property type="protein sequence ID" value="SPC86680.1"/>
    <property type="molecule type" value="Genomic_DNA"/>
</dbReference>
<gene>
    <name evidence="2" type="ORF">FSB_LOCUS14562</name>
</gene>
<protein>
    <submittedName>
        <fullName evidence="2">Uncharacterized protein</fullName>
    </submittedName>
</protein>
<proteinExistence type="predicted"/>
<sequence length="97" mass="11098">MKGRSETHDVGLISTLHGFFPAVLRRSAAPMKMKEMEGRIRVRSKWGGGQRRGCDGRRKGWNWKGESRSGGGTQRIHGRFGGCVELRLRKHQYVYVR</sequence>
<evidence type="ECO:0000313" key="2">
    <source>
        <dbReference type="EMBL" id="SPC86680.1"/>
    </source>
</evidence>